<dbReference type="Pfam" id="PF13302">
    <property type="entry name" value="Acetyltransf_3"/>
    <property type="match status" value="1"/>
</dbReference>
<dbReference type="InterPro" id="IPR051908">
    <property type="entry name" value="Ribosomal_N-acetyltransferase"/>
</dbReference>
<proteinExistence type="predicted"/>
<dbReference type="PANTHER" id="PTHR43441">
    <property type="entry name" value="RIBOSOMAL-PROTEIN-SERINE ACETYLTRANSFERASE"/>
    <property type="match status" value="1"/>
</dbReference>
<evidence type="ECO:0000313" key="2">
    <source>
        <dbReference type="EMBL" id="GGG12141.1"/>
    </source>
</evidence>
<reference evidence="2" key="1">
    <citation type="journal article" date="2014" name="Int. J. Syst. Evol. Microbiol.">
        <title>Complete genome sequence of Corynebacterium casei LMG S-19264T (=DSM 44701T), isolated from a smear-ripened cheese.</title>
        <authorList>
            <consortium name="US DOE Joint Genome Institute (JGI-PGF)"/>
            <person name="Walter F."/>
            <person name="Albersmeier A."/>
            <person name="Kalinowski J."/>
            <person name="Ruckert C."/>
        </authorList>
    </citation>
    <scope>NUCLEOTIDE SEQUENCE</scope>
    <source>
        <strain evidence="2">CGMCC 1.15760</strain>
    </source>
</reference>
<keyword evidence="2" id="KW-0689">Ribosomal protein</keyword>
<keyword evidence="3" id="KW-1185">Reference proteome</keyword>
<name>A0A917D508_9BACI</name>
<dbReference type="InterPro" id="IPR016181">
    <property type="entry name" value="Acyl_CoA_acyltransferase"/>
</dbReference>
<gene>
    <name evidence="2" type="ORF">GCM10007425_03140</name>
</gene>
<dbReference type="GO" id="GO:0005737">
    <property type="term" value="C:cytoplasm"/>
    <property type="evidence" value="ECO:0007669"/>
    <property type="project" value="TreeGrafter"/>
</dbReference>
<accession>A0A917D508</accession>
<dbReference type="GO" id="GO:1990189">
    <property type="term" value="F:protein N-terminal-serine acetyltransferase activity"/>
    <property type="evidence" value="ECO:0007669"/>
    <property type="project" value="TreeGrafter"/>
</dbReference>
<keyword evidence="2" id="KW-0687">Ribonucleoprotein</keyword>
<dbReference type="Proteomes" id="UP000616608">
    <property type="component" value="Unassembled WGS sequence"/>
</dbReference>
<dbReference type="RefSeq" id="WP_188613253.1">
    <property type="nucleotide sequence ID" value="NZ_BMJT01000001.1"/>
</dbReference>
<feature type="domain" description="N-acetyltransferase" evidence="1">
    <location>
        <begin position="10"/>
        <end position="167"/>
    </location>
</feature>
<dbReference type="EMBL" id="BMJT01000001">
    <property type="protein sequence ID" value="GGG12141.1"/>
    <property type="molecule type" value="Genomic_DNA"/>
</dbReference>
<dbReference type="GO" id="GO:0008999">
    <property type="term" value="F:protein-N-terminal-alanine acetyltransferase activity"/>
    <property type="evidence" value="ECO:0007669"/>
    <property type="project" value="TreeGrafter"/>
</dbReference>
<sequence>MFQIRVDDHITLALLEQRHAPELFQMIDESRDTLRQWLPWVDATATVEDSVIHIQQTLQQFANNQGYQLGICYEGHIVGRVGMHGINRQNLSTSIGYWLSPKYEGKGIMTKSCAALLALCFTALDLERVEIRAAVDNSKSRAIPKRLGFVEEGCIRQGEYLYDKYVDLVVYGQLKKEWQALQKS</sequence>
<dbReference type="AlphaFoldDB" id="A0A917D508"/>
<dbReference type="SUPFAM" id="SSF55729">
    <property type="entry name" value="Acyl-CoA N-acyltransferases (Nat)"/>
    <property type="match status" value="1"/>
</dbReference>
<dbReference type="InterPro" id="IPR000182">
    <property type="entry name" value="GNAT_dom"/>
</dbReference>
<reference evidence="2" key="2">
    <citation type="submission" date="2020-09" db="EMBL/GenBank/DDBJ databases">
        <authorList>
            <person name="Sun Q."/>
            <person name="Zhou Y."/>
        </authorList>
    </citation>
    <scope>NUCLEOTIDE SEQUENCE</scope>
    <source>
        <strain evidence="2">CGMCC 1.15760</strain>
    </source>
</reference>
<comment type="caution">
    <text evidence="2">The sequence shown here is derived from an EMBL/GenBank/DDBJ whole genome shotgun (WGS) entry which is preliminary data.</text>
</comment>
<organism evidence="2 3">
    <name type="scientific">Lysinibacillus alkalisoli</name>
    <dbReference type="NCBI Taxonomy" id="1911548"/>
    <lineage>
        <taxon>Bacteria</taxon>
        <taxon>Bacillati</taxon>
        <taxon>Bacillota</taxon>
        <taxon>Bacilli</taxon>
        <taxon>Bacillales</taxon>
        <taxon>Bacillaceae</taxon>
        <taxon>Lysinibacillus</taxon>
    </lineage>
</organism>
<dbReference type="GO" id="GO:0005840">
    <property type="term" value="C:ribosome"/>
    <property type="evidence" value="ECO:0007669"/>
    <property type="project" value="UniProtKB-KW"/>
</dbReference>
<evidence type="ECO:0000313" key="3">
    <source>
        <dbReference type="Proteomes" id="UP000616608"/>
    </source>
</evidence>
<dbReference type="Gene3D" id="3.40.630.30">
    <property type="match status" value="1"/>
</dbReference>
<evidence type="ECO:0000259" key="1">
    <source>
        <dbReference type="PROSITE" id="PS51186"/>
    </source>
</evidence>
<protein>
    <submittedName>
        <fullName evidence="2">50S ribosomal protein L7 serine acetyltransferase</fullName>
    </submittedName>
</protein>
<dbReference type="PROSITE" id="PS51186">
    <property type="entry name" value="GNAT"/>
    <property type="match status" value="1"/>
</dbReference>
<dbReference type="PANTHER" id="PTHR43441:SF12">
    <property type="entry name" value="RIBOSOMAL N-ACETYLTRANSFERASE YDAF-RELATED"/>
    <property type="match status" value="1"/>
</dbReference>